<dbReference type="OrthoDB" id="9790710at2"/>
<protein>
    <submittedName>
        <fullName evidence="3">Glycosyltransferase involved in cell wall biosynthesis</fullName>
    </submittedName>
</protein>
<gene>
    <name evidence="3" type="ORF">BC751_4129</name>
</gene>
<keyword evidence="3" id="KW-0808">Transferase</keyword>
<feature type="domain" description="Glycosyl transferase family 1" evidence="1">
    <location>
        <begin position="201"/>
        <end position="367"/>
    </location>
</feature>
<dbReference type="InterPro" id="IPR028098">
    <property type="entry name" value="Glyco_trans_4-like_N"/>
</dbReference>
<evidence type="ECO:0000259" key="2">
    <source>
        <dbReference type="Pfam" id="PF13439"/>
    </source>
</evidence>
<dbReference type="AlphaFoldDB" id="A0A4Q7PDM3"/>
<proteinExistence type="predicted"/>
<feature type="domain" description="Glycosyltransferase subfamily 4-like N-terminal" evidence="2">
    <location>
        <begin position="15"/>
        <end position="185"/>
    </location>
</feature>
<dbReference type="GO" id="GO:0016757">
    <property type="term" value="F:glycosyltransferase activity"/>
    <property type="evidence" value="ECO:0007669"/>
    <property type="project" value="InterPro"/>
</dbReference>
<evidence type="ECO:0000259" key="1">
    <source>
        <dbReference type="Pfam" id="PF00534"/>
    </source>
</evidence>
<dbReference type="Pfam" id="PF00534">
    <property type="entry name" value="Glycos_transf_1"/>
    <property type="match status" value="1"/>
</dbReference>
<dbReference type="Pfam" id="PF13439">
    <property type="entry name" value="Glyco_transf_4"/>
    <property type="match status" value="1"/>
</dbReference>
<dbReference type="Proteomes" id="UP000292209">
    <property type="component" value="Unassembled WGS sequence"/>
</dbReference>
<dbReference type="RefSeq" id="WP_130277165.1">
    <property type="nucleotide sequence ID" value="NZ_SGXG01000001.1"/>
</dbReference>
<evidence type="ECO:0000313" key="3">
    <source>
        <dbReference type="EMBL" id="RZS98474.1"/>
    </source>
</evidence>
<dbReference type="Gene3D" id="3.40.50.2000">
    <property type="entry name" value="Glycogen Phosphorylase B"/>
    <property type="match status" value="2"/>
</dbReference>
<comment type="caution">
    <text evidence="3">The sequence shown here is derived from an EMBL/GenBank/DDBJ whole genome shotgun (WGS) entry which is preliminary data.</text>
</comment>
<name>A0A4Q7PDM3_9BACT</name>
<keyword evidence="4" id="KW-1185">Reference proteome</keyword>
<sequence length="392" mass="44625">MKKIKILYVHHGSGIGGAPISLLNLVKKLDRSKYYIKVLFFTNDEMAEIYRENNFDVEILDVKQKFFGHHSKGKNSFLKHLFSIPNWLNVAYNIAPSYLKGNKSFHIIHLNSDVLSSWAFAAKKLNFKVVCHNRDPIATGMLGLRKSVLKYFLKNHTDRIISISYDNRKRLGLEDKTEVIYNFVQLPDQYNSPFSAPQIKALYLGGSSRFKGIGTAVDSLSYLNDNIKIQFAGSLNSWNKPKSFKERLKNLLKLTVYRSSYLPIIKLSKAKNAEILGLLKDPYPYIDACDILITPFTVEHFSRPAMEAFAYGKPVIGSNVEGMNEIIDQGINGLLFEKNNPKKLAEAINYLAMNPELGRKLGENGRRKAEEVYSPEVNTAKVEEIYLSLMKR</sequence>
<accession>A0A4Q7PDM3</accession>
<reference evidence="3 4" key="1">
    <citation type="submission" date="2019-02" db="EMBL/GenBank/DDBJ databases">
        <title>Genomic Encyclopedia of Archaeal and Bacterial Type Strains, Phase II (KMG-II): from individual species to whole genera.</title>
        <authorList>
            <person name="Goeker M."/>
        </authorList>
    </citation>
    <scope>NUCLEOTIDE SEQUENCE [LARGE SCALE GENOMIC DNA]</scope>
    <source>
        <strain evidence="3 4">DSM 21411</strain>
    </source>
</reference>
<dbReference type="EMBL" id="SGXG01000001">
    <property type="protein sequence ID" value="RZS98474.1"/>
    <property type="molecule type" value="Genomic_DNA"/>
</dbReference>
<dbReference type="InterPro" id="IPR001296">
    <property type="entry name" value="Glyco_trans_1"/>
</dbReference>
<evidence type="ECO:0000313" key="4">
    <source>
        <dbReference type="Proteomes" id="UP000292209"/>
    </source>
</evidence>
<dbReference type="CDD" id="cd03801">
    <property type="entry name" value="GT4_PimA-like"/>
    <property type="match status" value="1"/>
</dbReference>
<dbReference type="PANTHER" id="PTHR12526">
    <property type="entry name" value="GLYCOSYLTRANSFERASE"/>
    <property type="match status" value="1"/>
</dbReference>
<dbReference type="SUPFAM" id="SSF53756">
    <property type="entry name" value="UDP-Glycosyltransferase/glycogen phosphorylase"/>
    <property type="match status" value="1"/>
</dbReference>
<organism evidence="3 4">
    <name type="scientific">Cecembia calidifontis</name>
    <dbReference type="NCBI Taxonomy" id="1187080"/>
    <lineage>
        <taxon>Bacteria</taxon>
        <taxon>Pseudomonadati</taxon>
        <taxon>Bacteroidota</taxon>
        <taxon>Cytophagia</taxon>
        <taxon>Cytophagales</taxon>
        <taxon>Cyclobacteriaceae</taxon>
        <taxon>Cecembia</taxon>
    </lineage>
</organism>